<protein>
    <submittedName>
        <fullName evidence="1">Protein of uncharacterized function (DUF2922)</fullName>
    </submittedName>
</protein>
<sequence length="80" mass="8485">MATGTVNILKHELQLVFLDEDGKETAVRIGVPKADVTLSAAKAVGDMVLAKHLMRSAKGKLLTGFKGAYMVENTSAPITD</sequence>
<proteinExistence type="predicted"/>
<keyword evidence="2" id="KW-1185">Reference proteome</keyword>
<dbReference type="OrthoDB" id="1629737at2"/>
<dbReference type="Proteomes" id="UP000255367">
    <property type="component" value="Unassembled WGS sequence"/>
</dbReference>
<organism evidence="1 2">
    <name type="scientific">Veillonella criceti</name>
    <dbReference type="NCBI Taxonomy" id="103891"/>
    <lineage>
        <taxon>Bacteria</taxon>
        <taxon>Bacillati</taxon>
        <taxon>Bacillota</taxon>
        <taxon>Negativicutes</taxon>
        <taxon>Veillonellales</taxon>
        <taxon>Veillonellaceae</taxon>
        <taxon>Veillonella</taxon>
    </lineage>
</organism>
<gene>
    <name evidence="1" type="ORF">NCTC12020_01489</name>
</gene>
<accession>A0A380NM93</accession>
<dbReference type="InterPro" id="IPR021321">
    <property type="entry name" value="DUF2922"/>
</dbReference>
<dbReference type="Pfam" id="PF11148">
    <property type="entry name" value="DUF2922"/>
    <property type="match status" value="1"/>
</dbReference>
<evidence type="ECO:0000313" key="2">
    <source>
        <dbReference type="Proteomes" id="UP000255367"/>
    </source>
</evidence>
<evidence type="ECO:0000313" key="1">
    <source>
        <dbReference type="EMBL" id="SUP44070.1"/>
    </source>
</evidence>
<dbReference type="AlphaFoldDB" id="A0A380NM93"/>
<name>A0A380NM93_9FIRM</name>
<dbReference type="RefSeq" id="WP_115310618.1">
    <property type="nucleotide sequence ID" value="NZ_UHIO01000001.1"/>
</dbReference>
<reference evidence="1 2" key="1">
    <citation type="submission" date="2018-06" db="EMBL/GenBank/DDBJ databases">
        <authorList>
            <consortium name="Pathogen Informatics"/>
            <person name="Doyle S."/>
        </authorList>
    </citation>
    <scope>NUCLEOTIDE SEQUENCE [LARGE SCALE GENOMIC DNA]</scope>
    <source>
        <strain evidence="1 2">NCTC12020</strain>
    </source>
</reference>
<dbReference type="EMBL" id="UHIO01000001">
    <property type="protein sequence ID" value="SUP44070.1"/>
    <property type="molecule type" value="Genomic_DNA"/>
</dbReference>